<dbReference type="Proteomes" id="UP000482578">
    <property type="component" value="Unassembled WGS sequence"/>
</dbReference>
<organism evidence="1 2">
    <name type="scientific">Crenobacter caeni</name>
    <dbReference type="NCBI Taxonomy" id="2705474"/>
    <lineage>
        <taxon>Bacteria</taxon>
        <taxon>Pseudomonadati</taxon>
        <taxon>Pseudomonadota</taxon>
        <taxon>Betaproteobacteria</taxon>
        <taxon>Neisseriales</taxon>
        <taxon>Neisseriaceae</taxon>
        <taxon>Crenobacter</taxon>
    </lineage>
</organism>
<name>A0A6B2KPG2_9NEIS</name>
<comment type="caution">
    <text evidence="1">The sequence shown here is derived from an EMBL/GenBank/DDBJ whole genome shotgun (WGS) entry which is preliminary data.</text>
</comment>
<dbReference type="EMBL" id="JAAGAA010000002">
    <property type="protein sequence ID" value="NDV11707.1"/>
    <property type="molecule type" value="Genomic_DNA"/>
</dbReference>
<evidence type="ECO:0000313" key="1">
    <source>
        <dbReference type="EMBL" id="NDV11707.1"/>
    </source>
</evidence>
<accession>A0A6B2KPG2</accession>
<dbReference type="RefSeq" id="WP_163314975.1">
    <property type="nucleotide sequence ID" value="NZ_JAAGAA010000002.1"/>
</dbReference>
<proteinExistence type="predicted"/>
<sequence length="546" mass="59840">MLREAIDLNALPTHQLEAPEPFEHNFAPTPWLSDCLPEGMAGAATAIAKQVKAPAALAGFAVLHAVGHVAQRIANARRPHDPESGMPCSLFLLSLADSGDRKSECYRLASKPIIDAERKARQGHEQHRQRLEAECAGKPAKEHAGILADLGADPRTIYTEATIEKITQDCCNGSRPALSWSSDEGAQFFGGHSMKGDNATALMGVLTKLYDGSGIERSRISSGSGFRYGVRLSFFLSAQPSVVKSALSDELLRSQGLLARFLLSVPASLKGSRFMSVEDMAPHGHLPEVASYWRTLERMNNSPWQTNEFGDLDLPIAAWSVEATEIWRLQFNQVEAELSPCGELAGISAFAARCGENAARVATVFAVWGMFHTGRADRVVTADDMRRAWELVWYSINEWLRYYQGSALSAVERDAKALLEFLQREPAKWARFTRNELGQRVNSVLRKDAERRRLAIAELVDRRWLVEHGGHLHLVGPVEPEAGILPTAVAVPAVSAVLVDKQAERTANTAETATASCNAQADAEIQCANHHTAKHVDLDADDEVWI</sequence>
<dbReference type="InterPro" id="IPR025048">
    <property type="entry name" value="DUF3987"/>
</dbReference>
<reference evidence="1 2" key="1">
    <citation type="submission" date="2020-02" db="EMBL/GenBank/DDBJ databases">
        <authorList>
            <person name="Yang Z."/>
        </authorList>
    </citation>
    <scope>NUCLEOTIDE SEQUENCE [LARGE SCALE GENOMIC DNA]</scope>
    <source>
        <strain evidence="1 2">HX-7-9</strain>
    </source>
</reference>
<dbReference type="AlphaFoldDB" id="A0A6B2KPG2"/>
<dbReference type="Pfam" id="PF13148">
    <property type="entry name" value="DUF3987"/>
    <property type="match status" value="1"/>
</dbReference>
<protein>
    <submittedName>
        <fullName evidence="1">DUF3987 domain-containing protein</fullName>
    </submittedName>
</protein>
<gene>
    <name evidence="1" type="ORF">GZH52_02695</name>
</gene>
<evidence type="ECO:0000313" key="2">
    <source>
        <dbReference type="Proteomes" id="UP000482578"/>
    </source>
</evidence>
<keyword evidence="2" id="KW-1185">Reference proteome</keyword>